<keyword evidence="3" id="KW-1185">Reference proteome</keyword>
<evidence type="ECO:0000256" key="1">
    <source>
        <dbReference type="ARBA" id="ARBA00022801"/>
    </source>
</evidence>
<dbReference type="Proteomes" id="UP001589693">
    <property type="component" value="Unassembled WGS sequence"/>
</dbReference>
<dbReference type="PANTHER" id="PTHR20935">
    <property type="entry name" value="PHOSPHOGLYCERATE MUTASE-RELATED"/>
    <property type="match status" value="1"/>
</dbReference>
<comment type="caution">
    <text evidence="2">The sequence shown here is derived from an EMBL/GenBank/DDBJ whole genome shotgun (WGS) entry which is preliminary data.</text>
</comment>
<accession>A0ABV6A7C1</accession>
<protein>
    <submittedName>
        <fullName evidence="2">Histidine phosphatase family protein</fullName>
    </submittedName>
</protein>
<dbReference type="SUPFAM" id="SSF53254">
    <property type="entry name" value="Phosphoglycerate mutase-like"/>
    <property type="match status" value="1"/>
</dbReference>
<dbReference type="InterPro" id="IPR029033">
    <property type="entry name" value="His_PPase_superfam"/>
</dbReference>
<dbReference type="PANTHER" id="PTHR20935:SF1">
    <property type="entry name" value="SLL1549 PROTEIN"/>
    <property type="match status" value="1"/>
</dbReference>
<dbReference type="Pfam" id="PF00300">
    <property type="entry name" value="His_Phos_1"/>
    <property type="match status" value="1"/>
</dbReference>
<sequence>MSDDTPRRIVLVRHAKADSSFENGHERSLIERGRKEAPMAGRWLAGSGIAPALALCSTATQARETWKLVVSELPRRPKTVYEERLYDASATELIGVLTEVSDAVNDLILVGHNPGLHGLAEALPGAADGDLLDRVRRGGFPTATLAVITFSGPWRSLGSGAGRLVAYWTPNA</sequence>
<proteinExistence type="predicted"/>
<dbReference type="CDD" id="cd07067">
    <property type="entry name" value="HP_PGM_like"/>
    <property type="match status" value="1"/>
</dbReference>
<dbReference type="EMBL" id="JBHLZU010000032">
    <property type="protein sequence ID" value="MFB9909070.1"/>
    <property type="molecule type" value="Genomic_DNA"/>
</dbReference>
<dbReference type="InterPro" id="IPR051021">
    <property type="entry name" value="Mito_Ser/Thr_phosphatase"/>
</dbReference>
<dbReference type="RefSeq" id="WP_377861433.1">
    <property type="nucleotide sequence ID" value="NZ_JBHLZU010000032.1"/>
</dbReference>
<dbReference type="InterPro" id="IPR013078">
    <property type="entry name" value="His_Pase_superF_clade-1"/>
</dbReference>
<gene>
    <name evidence="2" type="ORF">ACFFQA_34465</name>
</gene>
<keyword evidence="1" id="KW-0378">Hydrolase</keyword>
<evidence type="ECO:0000313" key="2">
    <source>
        <dbReference type="EMBL" id="MFB9909070.1"/>
    </source>
</evidence>
<evidence type="ECO:0000313" key="3">
    <source>
        <dbReference type="Proteomes" id="UP001589693"/>
    </source>
</evidence>
<name>A0ABV6A7C1_9PSEU</name>
<reference evidence="2 3" key="1">
    <citation type="submission" date="2024-09" db="EMBL/GenBank/DDBJ databases">
        <authorList>
            <person name="Sun Q."/>
            <person name="Mori K."/>
        </authorList>
    </citation>
    <scope>NUCLEOTIDE SEQUENCE [LARGE SCALE GENOMIC DNA]</scope>
    <source>
        <strain evidence="2 3">TBRC 7907</strain>
    </source>
</reference>
<dbReference type="Gene3D" id="3.40.50.1240">
    <property type="entry name" value="Phosphoglycerate mutase-like"/>
    <property type="match status" value="1"/>
</dbReference>
<organism evidence="2 3">
    <name type="scientific">Allokutzneria oryzae</name>
    <dbReference type="NCBI Taxonomy" id="1378989"/>
    <lineage>
        <taxon>Bacteria</taxon>
        <taxon>Bacillati</taxon>
        <taxon>Actinomycetota</taxon>
        <taxon>Actinomycetes</taxon>
        <taxon>Pseudonocardiales</taxon>
        <taxon>Pseudonocardiaceae</taxon>
        <taxon>Allokutzneria</taxon>
    </lineage>
</organism>